<evidence type="ECO:0000313" key="4">
    <source>
        <dbReference type="EMBL" id="BCO29422.1"/>
    </source>
</evidence>
<accession>A0ABN6DBN6</accession>
<name>A0ABN6DBN6_9BURK</name>
<dbReference type="NCBIfam" id="TIGR00125">
    <property type="entry name" value="cyt_tran_rel"/>
    <property type="match status" value="1"/>
</dbReference>
<evidence type="ECO:0000259" key="3">
    <source>
        <dbReference type="Pfam" id="PF01467"/>
    </source>
</evidence>
<dbReference type="Gene3D" id="3.40.50.620">
    <property type="entry name" value="HUPs"/>
    <property type="match status" value="1"/>
</dbReference>
<keyword evidence="2" id="KW-0548">Nucleotidyltransferase</keyword>
<organism evidence="4 5">
    <name type="scientific">Rhodoferax lithotrophicus</name>
    <dbReference type="NCBI Taxonomy" id="2798804"/>
    <lineage>
        <taxon>Bacteria</taxon>
        <taxon>Pseudomonadati</taxon>
        <taxon>Pseudomonadota</taxon>
        <taxon>Betaproteobacteria</taxon>
        <taxon>Burkholderiales</taxon>
        <taxon>Comamonadaceae</taxon>
        <taxon>Rhodoferax</taxon>
    </lineage>
</organism>
<dbReference type="RefSeq" id="WP_223905447.1">
    <property type="nucleotide sequence ID" value="NZ_AP024238.1"/>
</dbReference>
<evidence type="ECO:0000256" key="1">
    <source>
        <dbReference type="ARBA" id="ARBA00022679"/>
    </source>
</evidence>
<dbReference type="InterPro" id="IPR050385">
    <property type="entry name" value="Archaeal_FAD_synthase"/>
</dbReference>
<dbReference type="InterPro" id="IPR004821">
    <property type="entry name" value="Cyt_trans-like"/>
</dbReference>
<dbReference type="Proteomes" id="UP000824366">
    <property type="component" value="Chromosome"/>
</dbReference>
<evidence type="ECO:0000256" key="2">
    <source>
        <dbReference type="ARBA" id="ARBA00022695"/>
    </source>
</evidence>
<dbReference type="EMBL" id="AP024238">
    <property type="protein sequence ID" value="BCO29422.1"/>
    <property type="molecule type" value="Genomic_DNA"/>
</dbReference>
<sequence>MSETPLHSAFSVPQAEQLIVHKLCHPDDLLRRLVQLPRPLVFTNGVFDVLHRGHVMYLEQARALGGSLLVALNTDSSARRLGKGADRPLNNEMDRACVIAALASSSLVTWFDEDTPLELIGLVRPDVLVKGGDYDMSKLPETALIHTWGGRAQALPFVAGYSTTALVRKIRGL</sequence>
<keyword evidence="5" id="KW-1185">Reference proteome</keyword>
<protein>
    <submittedName>
        <fullName evidence="4">Bifunctional protein HldE</fullName>
    </submittedName>
</protein>
<dbReference type="SUPFAM" id="SSF52374">
    <property type="entry name" value="Nucleotidylyl transferase"/>
    <property type="match status" value="1"/>
</dbReference>
<keyword evidence="1" id="KW-0808">Transferase</keyword>
<dbReference type="InterPro" id="IPR014729">
    <property type="entry name" value="Rossmann-like_a/b/a_fold"/>
</dbReference>
<proteinExistence type="predicted"/>
<evidence type="ECO:0000313" key="5">
    <source>
        <dbReference type="Proteomes" id="UP000824366"/>
    </source>
</evidence>
<reference evidence="4 5" key="1">
    <citation type="journal article" date="2021" name="Microbiol. Spectr.">
        <title>A Single Bacterium Capable of Oxidation and Reduction of Iron at Circumneutral pH.</title>
        <authorList>
            <person name="Kato S."/>
            <person name="Ohkuma M."/>
        </authorList>
    </citation>
    <scope>NUCLEOTIDE SEQUENCE [LARGE SCALE GENOMIC DNA]</scope>
    <source>
        <strain evidence="4 5">MIZ03</strain>
    </source>
</reference>
<gene>
    <name evidence="4" type="ORF">MIZ03_4345</name>
</gene>
<dbReference type="PANTHER" id="PTHR43793">
    <property type="entry name" value="FAD SYNTHASE"/>
    <property type="match status" value="1"/>
</dbReference>
<dbReference type="PANTHER" id="PTHR43793:SF2">
    <property type="entry name" value="BIFUNCTIONAL PROTEIN HLDE"/>
    <property type="match status" value="1"/>
</dbReference>
<dbReference type="Pfam" id="PF01467">
    <property type="entry name" value="CTP_transf_like"/>
    <property type="match status" value="1"/>
</dbReference>
<feature type="domain" description="Cytidyltransferase-like" evidence="3">
    <location>
        <begin position="42"/>
        <end position="137"/>
    </location>
</feature>